<dbReference type="Proteomes" id="UP000515369">
    <property type="component" value="Chromosome"/>
</dbReference>
<protein>
    <submittedName>
        <fullName evidence="1">Uncharacterized protein</fullName>
    </submittedName>
</protein>
<proteinExistence type="predicted"/>
<evidence type="ECO:0000313" key="2">
    <source>
        <dbReference type="Proteomes" id="UP000515369"/>
    </source>
</evidence>
<keyword evidence="2" id="KW-1185">Reference proteome</keyword>
<gene>
    <name evidence="1" type="ORF">H3H32_16500</name>
</gene>
<reference evidence="1 2" key="1">
    <citation type="submission" date="2020-07" db="EMBL/GenBank/DDBJ databases">
        <title>Spirosoma foliorum sp. nov., isolated from the leaves on the Nejang mountain Korea, Republic of.</title>
        <authorList>
            <person name="Ho H."/>
            <person name="Lee Y.-J."/>
            <person name="Nurcahyanto D.-A."/>
            <person name="Kim S.-G."/>
        </authorList>
    </citation>
    <scope>NUCLEOTIDE SEQUENCE [LARGE SCALE GENOMIC DNA]</scope>
    <source>
        <strain evidence="1 2">PL0136</strain>
    </source>
</reference>
<dbReference type="EMBL" id="CP059732">
    <property type="protein sequence ID" value="QMW06369.1"/>
    <property type="molecule type" value="Genomic_DNA"/>
</dbReference>
<dbReference type="KEGG" id="sfol:H3H32_16500"/>
<evidence type="ECO:0000313" key="1">
    <source>
        <dbReference type="EMBL" id="QMW06369.1"/>
    </source>
</evidence>
<dbReference type="AlphaFoldDB" id="A0A7G5H5H7"/>
<accession>A0A7G5H5H7</accession>
<sequence>MHDPDSYEHVETTHSVKGQEIYVTTSFRGKNKFGAKALSKAEAVLDKSDGHVITLNFIE</sequence>
<organism evidence="1 2">
    <name type="scientific">Spirosoma foliorum</name>
    <dbReference type="NCBI Taxonomy" id="2710596"/>
    <lineage>
        <taxon>Bacteria</taxon>
        <taxon>Pseudomonadati</taxon>
        <taxon>Bacteroidota</taxon>
        <taxon>Cytophagia</taxon>
        <taxon>Cytophagales</taxon>
        <taxon>Cytophagaceae</taxon>
        <taxon>Spirosoma</taxon>
    </lineage>
</organism>
<name>A0A7G5H5H7_9BACT</name>